<accession>A0A0P9SF95</accession>
<dbReference type="Proteomes" id="UP000280599">
    <property type="component" value="Unassembled WGS sequence"/>
</dbReference>
<proteinExistence type="predicted"/>
<gene>
    <name evidence="2" type="ORF">ALQ11_103149</name>
    <name evidence="1" type="ORF">ALQ41_103216</name>
</gene>
<organism evidence="2 3">
    <name type="scientific">Pseudomonas savastanoi pv. glycinea</name>
    <name type="common">Pseudomonas syringae pv. glycinea</name>
    <dbReference type="NCBI Taxonomy" id="318"/>
    <lineage>
        <taxon>Bacteria</taxon>
        <taxon>Pseudomonadati</taxon>
        <taxon>Pseudomonadota</taxon>
        <taxon>Gammaproteobacteria</taxon>
        <taxon>Pseudomonadales</taxon>
        <taxon>Pseudomonadaceae</taxon>
        <taxon>Pseudomonas</taxon>
    </lineage>
</organism>
<name>A0A0P9SF95_PSESG</name>
<evidence type="ECO:0000313" key="1">
    <source>
        <dbReference type="EMBL" id="RMO42092.1"/>
    </source>
</evidence>
<dbReference type="AlphaFoldDB" id="A0A0P9SF95"/>
<evidence type="ECO:0000313" key="3">
    <source>
        <dbReference type="Proteomes" id="UP000272471"/>
    </source>
</evidence>
<dbReference type="EMBL" id="RBQX01000105">
    <property type="protein sequence ID" value="RMQ18361.1"/>
    <property type="molecule type" value="Genomic_DNA"/>
</dbReference>
<dbReference type="EMBL" id="RBPT01000337">
    <property type="protein sequence ID" value="RMO42092.1"/>
    <property type="molecule type" value="Genomic_DNA"/>
</dbReference>
<reference evidence="3 4" key="1">
    <citation type="submission" date="2018-08" db="EMBL/GenBank/DDBJ databases">
        <title>Recombination of ecologically and evolutionarily significant loci maintains genetic cohesion in the Pseudomonas syringae species complex.</title>
        <authorList>
            <person name="Dillon M."/>
            <person name="Thakur S."/>
            <person name="Almeida R.N.D."/>
            <person name="Weir B.S."/>
            <person name="Guttman D.S."/>
        </authorList>
    </citation>
    <scope>NUCLEOTIDE SEQUENCE [LARGE SCALE GENOMIC DNA]</scope>
    <source>
        <strain evidence="2 3">ICMP 4182</strain>
        <strain evidence="1 4">ICMP 867</strain>
    </source>
</reference>
<evidence type="ECO:0000313" key="4">
    <source>
        <dbReference type="Proteomes" id="UP000280599"/>
    </source>
</evidence>
<protein>
    <submittedName>
        <fullName evidence="2">Uncharacterized protein</fullName>
    </submittedName>
</protein>
<sequence>MRAVPINISSISCKLATREGVKETCELTIQLNVFAVEARIQYGDQSAFASEAP</sequence>
<dbReference type="Proteomes" id="UP000272471">
    <property type="component" value="Unassembled WGS sequence"/>
</dbReference>
<evidence type="ECO:0000313" key="2">
    <source>
        <dbReference type="EMBL" id="RMQ18361.1"/>
    </source>
</evidence>
<comment type="caution">
    <text evidence="2">The sequence shown here is derived from an EMBL/GenBank/DDBJ whole genome shotgun (WGS) entry which is preliminary data.</text>
</comment>